<reference evidence="3 4" key="1">
    <citation type="submission" date="2008-07" db="EMBL/GenBank/DDBJ databases">
        <authorList>
            <person name="Tandeau de Marsac N."/>
            <person name="Ferriera S."/>
            <person name="Johnson J."/>
            <person name="Kravitz S."/>
            <person name="Beeson K."/>
            <person name="Sutton G."/>
            <person name="Rogers Y.-H."/>
            <person name="Friedman R."/>
            <person name="Frazier M."/>
            <person name="Venter J.C."/>
        </authorList>
    </citation>
    <scope>NUCLEOTIDE SEQUENCE [LARGE SCALE GENOMIC DNA]</scope>
    <source>
        <strain evidence="3 4">PCC 7420</strain>
    </source>
</reference>
<sequence>MARSLTYTQAPWLETYTEIIDVRSPSEFAEDHLPQAINLPILDDEQRAKVGTLYKQVSPFQARKLGAALVARNIAQHLESHFAAKDKDYHPLVYCWRGGQRSHSLAGVLNQIGWRVTVLEGGYKTYRTYVRQQLETLPPQFTFQVLSGFTGSGKTYILHQLAQRGVQVLDLEGWANHRGSLLGQQWHDKPTPQPSQKQFESLLLLALQRFDASQPIWVEAESNKIGQRYLPPSLWQQMKQANCIEIQLPQGIRIERLLHEYPHFISHPDVLKRKLVYLKSRYGGQTIRHWYHLIDTEQWHTLVGELLSHHYDPAYRRSIGHLYQEASRIIEIDEVSDTTVEALLEPFES</sequence>
<dbReference type="SUPFAM" id="SSF52540">
    <property type="entry name" value="P-loop containing nucleoside triphosphate hydrolases"/>
    <property type="match status" value="1"/>
</dbReference>
<dbReference type="Gene3D" id="3.40.250.10">
    <property type="entry name" value="Rhodanese-like domain"/>
    <property type="match status" value="1"/>
</dbReference>
<dbReference type="NCBIfam" id="TIGR03167">
    <property type="entry name" value="tRNA_sel_U_synt"/>
    <property type="match status" value="1"/>
</dbReference>
<dbReference type="NCBIfam" id="NF008750">
    <property type="entry name" value="PRK11784.1-2"/>
    <property type="match status" value="1"/>
</dbReference>
<dbReference type="AlphaFoldDB" id="B4VUV0"/>
<evidence type="ECO:0000313" key="3">
    <source>
        <dbReference type="EMBL" id="EDX74308.1"/>
    </source>
</evidence>
<evidence type="ECO:0000313" key="4">
    <source>
        <dbReference type="Proteomes" id="UP000003835"/>
    </source>
</evidence>
<dbReference type="InterPro" id="IPR027417">
    <property type="entry name" value="P-loop_NTPase"/>
</dbReference>
<protein>
    <submittedName>
        <fullName evidence="3">tRNA 2-selenouridine synthase</fullName>
    </submittedName>
</protein>
<proteinExistence type="predicted"/>
<dbReference type="SMART" id="SM00450">
    <property type="entry name" value="RHOD"/>
    <property type="match status" value="1"/>
</dbReference>
<dbReference type="eggNOG" id="COG2603">
    <property type="taxonomic scope" value="Bacteria"/>
</dbReference>
<dbReference type="Proteomes" id="UP000003835">
    <property type="component" value="Unassembled WGS sequence"/>
</dbReference>
<gene>
    <name evidence="3" type="ORF">MC7420_3832</name>
</gene>
<keyword evidence="4" id="KW-1185">Reference proteome</keyword>
<dbReference type="InterPro" id="IPR058840">
    <property type="entry name" value="AAA_SelU"/>
</dbReference>
<dbReference type="NCBIfam" id="NF008752">
    <property type="entry name" value="PRK11784.1-4"/>
    <property type="match status" value="1"/>
</dbReference>
<dbReference type="PANTHER" id="PTHR30401">
    <property type="entry name" value="TRNA 2-SELENOURIDINE SYNTHASE"/>
    <property type="match status" value="1"/>
</dbReference>
<organism evidence="3 4">
    <name type="scientific">Coleofasciculus chthonoplastes PCC 7420</name>
    <dbReference type="NCBI Taxonomy" id="118168"/>
    <lineage>
        <taxon>Bacteria</taxon>
        <taxon>Bacillati</taxon>
        <taxon>Cyanobacteriota</taxon>
        <taxon>Cyanophyceae</taxon>
        <taxon>Coleofasciculales</taxon>
        <taxon>Coleofasciculaceae</taxon>
        <taxon>Coleofasciculus</taxon>
    </lineage>
</organism>
<dbReference type="PROSITE" id="PS50206">
    <property type="entry name" value="RHODANESE_3"/>
    <property type="match status" value="1"/>
</dbReference>
<dbReference type="STRING" id="118168.MC7420_3832"/>
<dbReference type="OrthoDB" id="9808735at2"/>
<dbReference type="GO" id="GO:0002098">
    <property type="term" value="P:tRNA wobble uridine modification"/>
    <property type="evidence" value="ECO:0007669"/>
    <property type="project" value="InterPro"/>
</dbReference>
<dbReference type="InterPro" id="IPR017582">
    <property type="entry name" value="SelU"/>
</dbReference>
<feature type="domain" description="Rhodanese" evidence="2">
    <location>
        <begin position="19"/>
        <end position="135"/>
    </location>
</feature>
<dbReference type="Pfam" id="PF00581">
    <property type="entry name" value="Rhodanese"/>
    <property type="match status" value="1"/>
</dbReference>
<evidence type="ECO:0000256" key="1">
    <source>
        <dbReference type="ARBA" id="ARBA00023266"/>
    </source>
</evidence>
<keyword evidence="1" id="KW-0711">Selenium</keyword>
<dbReference type="RefSeq" id="WP_006102151.1">
    <property type="nucleotide sequence ID" value="NZ_DS989853.1"/>
</dbReference>
<dbReference type="InterPro" id="IPR001763">
    <property type="entry name" value="Rhodanese-like_dom"/>
</dbReference>
<accession>B4VUV0</accession>
<dbReference type="SUPFAM" id="SSF52821">
    <property type="entry name" value="Rhodanese/Cell cycle control phosphatase"/>
    <property type="match status" value="1"/>
</dbReference>
<dbReference type="PANTHER" id="PTHR30401:SF0">
    <property type="entry name" value="TRNA 2-SELENOURIDINE SYNTHASE"/>
    <property type="match status" value="1"/>
</dbReference>
<name>B4VUV0_9CYAN</name>
<evidence type="ECO:0000259" key="2">
    <source>
        <dbReference type="PROSITE" id="PS50206"/>
    </source>
</evidence>
<dbReference type="EMBL" id="DS989853">
    <property type="protein sequence ID" value="EDX74308.1"/>
    <property type="molecule type" value="Genomic_DNA"/>
</dbReference>
<dbReference type="GO" id="GO:0043828">
    <property type="term" value="F:tRNA 2-selenouridine synthase activity"/>
    <property type="evidence" value="ECO:0007669"/>
    <property type="project" value="InterPro"/>
</dbReference>
<dbReference type="InterPro" id="IPR036873">
    <property type="entry name" value="Rhodanese-like_dom_sf"/>
</dbReference>
<dbReference type="Pfam" id="PF26341">
    <property type="entry name" value="AAA_SelU"/>
    <property type="match status" value="1"/>
</dbReference>
<dbReference type="HOGENOM" id="CLU_043456_0_0_3"/>